<dbReference type="Proteomes" id="UP000054928">
    <property type="component" value="Unassembled WGS sequence"/>
</dbReference>
<accession>A0A0P1ASH4</accession>
<organism evidence="1 2">
    <name type="scientific">Plasmopara halstedii</name>
    <name type="common">Downy mildew of sunflower</name>
    <dbReference type="NCBI Taxonomy" id="4781"/>
    <lineage>
        <taxon>Eukaryota</taxon>
        <taxon>Sar</taxon>
        <taxon>Stramenopiles</taxon>
        <taxon>Oomycota</taxon>
        <taxon>Peronosporomycetes</taxon>
        <taxon>Peronosporales</taxon>
        <taxon>Peronosporaceae</taxon>
        <taxon>Plasmopara</taxon>
    </lineage>
</organism>
<protein>
    <submittedName>
        <fullName evidence="1">Uncharacterized protein</fullName>
    </submittedName>
</protein>
<keyword evidence="2" id="KW-1185">Reference proteome</keyword>
<evidence type="ECO:0000313" key="2">
    <source>
        <dbReference type="Proteomes" id="UP000054928"/>
    </source>
</evidence>
<dbReference type="GeneID" id="36396330"/>
<dbReference type="RefSeq" id="XP_024581321.1">
    <property type="nucleotide sequence ID" value="XM_024731110.1"/>
</dbReference>
<evidence type="ECO:0000313" key="1">
    <source>
        <dbReference type="EMBL" id="CEG44952.1"/>
    </source>
</evidence>
<dbReference type="AlphaFoldDB" id="A0A0P1ASH4"/>
<reference evidence="2" key="1">
    <citation type="submission" date="2014-09" db="EMBL/GenBank/DDBJ databases">
        <authorList>
            <person name="Sharma Rahul"/>
            <person name="Thines Marco"/>
        </authorList>
    </citation>
    <scope>NUCLEOTIDE SEQUENCE [LARGE SCALE GENOMIC DNA]</scope>
</reference>
<sequence length="110" mass="12019">MNGTLQNSVHRVNARVRHFLNEETKLTDLFQIETFPTVTFKDILQNVGIKQHPLPKVAVPLTSAVTVKIVGVVVPKNWTCVAKSHGVADCDSSWSNDASGSVVIVVLELL</sequence>
<proteinExistence type="predicted"/>
<name>A0A0P1ASH4_PLAHL</name>
<dbReference type="EMBL" id="CCYD01001336">
    <property type="protein sequence ID" value="CEG44952.1"/>
    <property type="molecule type" value="Genomic_DNA"/>
</dbReference>